<dbReference type="Gene3D" id="3.10.580.10">
    <property type="entry name" value="CBS-domain"/>
    <property type="match status" value="2"/>
</dbReference>
<dbReference type="Proteomes" id="UP000320176">
    <property type="component" value="Unassembled WGS sequence"/>
</dbReference>
<evidence type="ECO:0000256" key="2">
    <source>
        <dbReference type="PROSITE-ProRule" id="PRU00703"/>
    </source>
</evidence>
<comment type="caution">
    <text evidence="4">The sequence shown here is derived from an EMBL/GenBank/DDBJ whole genome shotgun (WGS) entry which is preliminary data.</text>
</comment>
<dbReference type="SUPFAM" id="SSF54631">
    <property type="entry name" value="CBS-domain pair"/>
    <property type="match status" value="1"/>
</dbReference>
<protein>
    <submittedName>
        <fullName evidence="4">Inosine 5'-monophosphate dehydrogenase</fullName>
    </submittedName>
</protein>
<feature type="domain" description="CBS" evidence="3">
    <location>
        <begin position="15"/>
        <end position="70"/>
    </location>
</feature>
<evidence type="ECO:0000313" key="4">
    <source>
        <dbReference type="EMBL" id="TWT91278.1"/>
    </source>
</evidence>
<accession>A0A5C5ZW63</accession>
<dbReference type="PROSITE" id="PS51371">
    <property type="entry name" value="CBS"/>
    <property type="match status" value="2"/>
</dbReference>
<proteinExistence type="predicted"/>
<evidence type="ECO:0000259" key="3">
    <source>
        <dbReference type="PROSITE" id="PS51371"/>
    </source>
</evidence>
<name>A0A5C5ZW63_9BACT</name>
<dbReference type="OrthoDB" id="9794094at2"/>
<dbReference type="Pfam" id="PF00571">
    <property type="entry name" value="CBS"/>
    <property type="match status" value="2"/>
</dbReference>
<dbReference type="PANTHER" id="PTHR43080">
    <property type="entry name" value="CBS DOMAIN-CONTAINING PROTEIN CBSX3, MITOCHONDRIAL"/>
    <property type="match status" value="1"/>
</dbReference>
<organism evidence="4 5">
    <name type="scientific">Stieleria varia</name>
    <dbReference type="NCBI Taxonomy" id="2528005"/>
    <lineage>
        <taxon>Bacteria</taxon>
        <taxon>Pseudomonadati</taxon>
        <taxon>Planctomycetota</taxon>
        <taxon>Planctomycetia</taxon>
        <taxon>Pirellulales</taxon>
        <taxon>Pirellulaceae</taxon>
        <taxon>Stieleria</taxon>
    </lineage>
</organism>
<feature type="domain" description="CBS" evidence="3">
    <location>
        <begin position="101"/>
        <end position="151"/>
    </location>
</feature>
<keyword evidence="5" id="KW-1185">Reference proteome</keyword>
<reference evidence="4 5" key="1">
    <citation type="submission" date="2019-02" db="EMBL/GenBank/DDBJ databases">
        <title>Deep-cultivation of Planctomycetes and their phenomic and genomic characterization uncovers novel biology.</title>
        <authorList>
            <person name="Wiegand S."/>
            <person name="Jogler M."/>
            <person name="Boedeker C."/>
            <person name="Pinto D."/>
            <person name="Vollmers J."/>
            <person name="Rivas-Marin E."/>
            <person name="Kohn T."/>
            <person name="Peeters S.H."/>
            <person name="Heuer A."/>
            <person name="Rast P."/>
            <person name="Oberbeckmann S."/>
            <person name="Bunk B."/>
            <person name="Jeske O."/>
            <person name="Meyerdierks A."/>
            <person name="Storesund J.E."/>
            <person name="Kallscheuer N."/>
            <person name="Luecker S."/>
            <person name="Lage O.M."/>
            <person name="Pohl T."/>
            <person name="Merkel B.J."/>
            <person name="Hornburger P."/>
            <person name="Mueller R.-W."/>
            <person name="Bruemmer F."/>
            <person name="Labrenz M."/>
            <person name="Spormann A.M."/>
            <person name="Op Den Camp H."/>
            <person name="Overmann J."/>
            <person name="Amann R."/>
            <person name="Jetten M.S.M."/>
            <person name="Mascher T."/>
            <person name="Medema M.H."/>
            <person name="Devos D.P."/>
            <person name="Kaster A.-K."/>
            <person name="Ovreas L."/>
            <person name="Rohde M."/>
            <person name="Galperin M.Y."/>
            <person name="Jogler C."/>
        </authorList>
    </citation>
    <scope>NUCLEOTIDE SEQUENCE [LARGE SCALE GENOMIC DNA]</scope>
    <source>
        <strain evidence="4 5">Pla52n</strain>
    </source>
</reference>
<dbReference type="InterPro" id="IPR000644">
    <property type="entry name" value="CBS_dom"/>
</dbReference>
<dbReference type="InterPro" id="IPR051257">
    <property type="entry name" value="Diverse_CBS-Domain"/>
</dbReference>
<sequence length="151" mass="16655">MIDEKKLGSSVSDLMSCDVVTIRSDATIGELLELMQREQVSSVPVVDDGLCVGMVTSTDLARLIRDTNEVLHSDYPHYEDCVWAVDLARRKFKEDPVVEIMQGGIVSVAPTDDISQAAKKMMTQRVHHLAVMDNGRLIGFLSSCDFVRALG</sequence>
<dbReference type="RefSeq" id="WP_146523577.1">
    <property type="nucleotide sequence ID" value="NZ_CP151726.1"/>
</dbReference>
<gene>
    <name evidence="4" type="ORF">Pla52n_66900</name>
</gene>
<keyword evidence="1 2" id="KW-0129">CBS domain</keyword>
<evidence type="ECO:0000256" key="1">
    <source>
        <dbReference type="ARBA" id="ARBA00023122"/>
    </source>
</evidence>
<dbReference type="AlphaFoldDB" id="A0A5C5ZW63"/>
<dbReference type="SMART" id="SM00116">
    <property type="entry name" value="CBS"/>
    <property type="match status" value="2"/>
</dbReference>
<evidence type="ECO:0000313" key="5">
    <source>
        <dbReference type="Proteomes" id="UP000320176"/>
    </source>
</evidence>
<dbReference type="EMBL" id="SJPN01000018">
    <property type="protein sequence ID" value="TWT91278.1"/>
    <property type="molecule type" value="Genomic_DNA"/>
</dbReference>
<dbReference type="InterPro" id="IPR046342">
    <property type="entry name" value="CBS_dom_sf"/>
</dbReference>
<dbReference type="PANTHER" id="PTHR43080:SF29">
    <property type="entry name" value="OS02G0818000 PROTEIN"/>
    <property type="match status" value="1"/>
</dbReference>